<feature type="transmembrane region" description="Helical" evidence="1">
    <location>
        <begin position="249"/>
        <end position="270"/>
    </location>
</feature>
<dbReference type="EMBL" id="JAMQGM010000021">
    <property type="protein sequence ID" value="MCM2577751.1"/>
    <property type="molecule type" value="Genomic_DNA"/>
</dbReference>
<feature type="transmembrane region" description="Helical" evidence="1">
    <location>
        <begin position="308"/>
        <end position="326"/>
    </location>
</feature>
<feature type="transmembrane region" description="Helical" evidence="1">
    <location>
        <begin position="406"/>
        <end position="430"/>
    </location>
</feature>
<keyword evidence="1" id="KW-1133">Transmembrane helix</keyword>
<comment type="caution">
    <text evidence="2">The sequence shown here is derived from an EMBL/GenBank/DDBJ whole genome shotgun (WGS) entry which is preliminary data.</text>
</comment>
<sequence length="543" mass="55069">MTALTARPAATGPLAGTLPLARLALRRDRLMVPAWVLGLGLMTVGGASSIAALYDTPASRIGLARSMAGNGSLRALYGPVFDASTTGGLTAWRFGVFGAALAGLMGILLVVRHTRDEEEAGRLELVGAAAVGRRAPLTAALLTASGAGIALGLLVAVGLCAQGEGVAGSFALGLAFTLSTVVFASLAGVTAQLAETGRAARSLAGTVLGLAFLLRAAGDSAQDGGPSWLVWASPLGWTEQLRPFADERWWVVPLLLGAASALTAVAHALVARRDLDAGLLASRPGPATASRRLSGPFGLAWRLQRGSLYGWAAGFAVAGLAFGSLADGVADLIRDNARLADVFRRIGGAQQLTDTYLASMVSLLAMLASVYTVQSVLRLHGEETSGRAEPVLAGAVSRLRWAASHLVPAGLGGLALLLVAGLSLGLGHGATGGDLPGQASRMTGAALVLAPAVWFTGATAFVLHGVVPRAAGAAWGLLGFFLLVGLYGPVLDLPRPVLDLSPFSHLPKVPAEDPTALPLIVLGLLAAALTAVGAAGLRRRDLG</sequence>
<feature type="transmembrane region" description="Helical" evidence="1">
    <location>
        <begin position="32"/>
        <end position="54"/>
    </location>
</feature>
<reference evidence="2" key="1">
    <citation type="journal article" date="2023" name="Int. J. Syst. Evol. Microbiol.">
        <title>Streptomyces meridianus sp. nov. isolated from brackish water of the Tagus estuary in Alcochete, Portugal.</title>
        <authorList>
            <person name="Santos J.D.N."/>
            <person name="Klimek D."/>
            <person name="Calusinska M."/>
            <person name="Lobo Da Cunha A."/>
            <person name="Catita J."/>
            <person name="Goncalves H."/>
            <person name="Gonzalez I."/>
            <person name="Reyes F."/>
            <person name="Lage O.M."/>
        </authorList>
    </citation>
    <scope>NUCLEOTIDE SEQUENCE</scope>
    <source>
        <strain evidence="2">MTZ3.1</strain>
    </source>
</reference>
<dbReference type="RefSeq" id="WP_251413014.1">
    <property type="nucleotide sequence ID" value="NZ_JAMQGM010000021.1"/>
</dbReference>
<feature type="transmembrane region" description="Helical" evidence="1">
    <location>
        <begin position="470"/>
        <end position="490"/>
    </location>
</feature>
<gene>
    <name evidence="2" type="ORF">M1E25_10350</name>
</gene>
<feature type="transmembrane region" description="Helical" evidence="1">
    <location>
        <begin position="139"/>
        <end position="159"/>
    </location>
</feature>
<feature type="transmembrane region" description="Helical" evidence="1">
    <location>
        <begin position="91"/>
        <end position="111"/>
    </location>
</feature>
<name>A0ABT0X5D9_9ACTN</name>
<feature type="transmembrane region" description="Helical" evidence="1">
    <location>
        <begin position="516"/>
        <end position="537"/>
    </location>
</feature>
<feature type="transmembrane region" description="Helical" evidence="1">
    <location>
        <begin position="442"/>
        <end position="463"/>
    </location>
</feature>
<keyword evidence="1" id="KW-0812">Transmembrane</keyword>
<organism evidence="2 3">
    <name type="scientific">Streptomyces meridianus</name>
    <dbReference type="NCBI Taxonomy" id="2938945"/>
    <lineage>
        <taxon>Bacteria</taxon>
        <taxon>Bacillati</taxon>
        <taxon>Actinomycetota</taxon>
        <taxon>Actinomycetes</taxon>
        <taxon>Kitasatosporales</taxon>
        <taxon>Streptomycetaceae</taxon>
        <taxon>Streptomyces</taxon>
    </lineage>
</organism>
<evidence type="ECO:0000313" key="2">
    <source>
        <dbReference type="EMBL" id="MCM2577751.1"/>
    </source>
</evidence>
<feature type="transmembrane region" description="Helical" evidence="1">
    <location>
        <begin position="165"/>
        <end position="187"/>
    </location>
</feature>
<keyword evidence="3" id="KW-1185">Reference proteome</keyword>
<protein>
    <submittedName>
        <fullName evidence="2">ABC transporter permease</fullName>
    </submittedName>
</protein>
<dbReference type="Proteomes" id="UP001167160">
    <property type="component" value="Unassembled WGS sequence"/>
</dbReference>
<accession>A0ABT0X5D9</accession>
<keyword evidence="1" id="KW-0472">Membrane</keyword>
<proteinExistence type="predicted"/>
<evidence type="ECO:0000313" key="3">
    <source>
        <dbReference type="Proteomes" id="UP001167160"/>
    </source>
</evidence>
<evidence type="ECO:0000256" key="1">
    <source>
        <dbReference type="SAM" id="Phobius"/>
    </source>
</evidence>